<dbReference type="Pfam" id="PF01051">
    <property type="entry name" value="Rep3_N"/>
    <property type="match status" value="1"/>
</dbReference>
<evidence type="ECO:0000256" key="1">
    <source>
        <dbReference type="ARBA" id="ARBA00038283"/>
    </source>
</evidence>
<comment type="similarity">
    <text evidence="1">Belongs to the initiator RepB protein family.</text>
</comment>
<evidence type="ECO:0000259" key="2">
    <source>
        <dbReference type="Pfam" id="PF01051"/>
    </source>
</evidence>
<organism evidence="3 4">
    <name type="scientific">Methylovulum psychrotolerans</name>
    <dbReference type="NCBI Taxonomy" id="1704499"/>
    <lineage>
        <taxon>Bacteria</taxon>
        <taxon>Pseudomonadati</taxon>
        <taxon>Pseudomonadota</taxon>
        <taxon>Gammaproteobacteria</taxon>
        <taxon>Methylococcales</taxon>
        <taxon>Methylococcaceae</taxon>
        <taxon>Methylovulum</taxon>
    </lineage>
</organism>
<dbReference type="AlphaFoldDB" id="A0A2S5CG05"/>
<gene>
    <name evidence="3" type="ORF">AADEFJLK_04498</name>
</gene>
<evidence type="ECO:0000313" key="4">
    <source>
        <dbReference type="Proteomes" id="UP000237423"/>
    </source>
</evidence>
<proteinExistence type="inferred from homology"/>
<dbReference type="InterPro" id="IPR036388">
    <property type="entry name" value="WH-like_DNA-bd_sf"/>
</dbReference>
<dbReference type="InterPro" id="IPR036390">
    <property type="entry name" value="WH_DNA-bd_sf"/>
</dbReference>
<accession>A0A2S5CG05</accession>
<reference evidence="3 4" key="1">
    <citation type="submission" date="2017-11" db="EMBL/GenBank/DDBJ databases">
        <title>Draft Genome Sequence of Methylobacter psychrotolerans Sph1T, an Obligate Methanotroph from Low-Temperature Environments.</title>
        <authorList>
            <person name="Oshkin I.Y."/>
            <person name="Miroshnikov K."/>
            <person name="Belova S.E."/>
            <person name="Korzhenkov A."/>
            <person name="Toshchakov S.V."/>
            <person name="Dedysh S.N."/>
        </authorList>
    </citation>
    <scope>NUCLEOTIDE SEQUENCE [LARGE SCALE GENOMIC DNA]</scope>
    <source>
        <strain evidence="3 4">Sph1</strain>
    </source>
</reference>
<dbReference type="GO" id="GO:0003887">
    <property type="term" value="F:DNA-directed DNA polymerase activity"/>
    <property type="evidence" value="ECO:0007669"/>
    <property type="project" value="InterPro"/>
</dbReference>
<evidence type="ECO:0000313" key="3">
    <source>
        <dbReference type="EMBL" id="POZ49738.1"/>
    </source>
</evidence>
<sequence length="55" mass="6307">MVNAKKKHSLSSLIVTQANELVEARYNLTLGEQRLILTMIARIQPEDEDFKSLLH</sequence>
<comment type="caution">
    <text evidence="3">The sequence shown here is derived from an EMBL/GenBank/DDBJ whole genome shotgun (WGS) entry which is preliminary data.</text>
</comment>
<dbReference type="EMBL" id="PGFZ01000026">
    <property type="protein sequence ID" value="POZ49738.1"/>
    <property type="molecule type" value="Genomic_DNA"/>
</dbReference>
<dbReference type="GO" id="GO:0006270">
    <property type="term" value="P:DNA replication initiation"/>
    <property type="evidence" value="ECO:0007669"/>
    <property type="project" value="InterPro"/>
</dbReference>
<dbReference type="Proteomes" id="UP000237423">
    <property type="component" value="Unassembled WGS sequence"/>
</dbReference>
<dbReference type="RefSeq" id="WP_103975889.1">
    <property type="nucleotide sequence ID" value="NZ_PGFZ01000026.1"/>
</dbReference>
<dbReference type="SUPFAM" id="SSF46785">
    <property type="entry name" value="Winged helix' DNA-binding domain"/>
    <property type="match status" value="1"/>
</dbReference>
<protein>
    <submittedName>
        <fullName evidence="3">Replication initiation protein</fullName>
    </submittedName>
</protein>
<dbReference type="Gene3D" id="1.10.10.10">
    <property type="entry name" value="Winged helix-like DNA-binding domain superfamily/Winged helix DNA-binding domain"/>
    <property type="match status" value="1"/>
</dbReference>
<dbReference type="InterPro" id="IPR000525">
    <property type="entry name" value="Initiator_Rep_WH1"/>
</dbReference>
<name>A0A2S5CG05_9GAMM</name>
<feature type="domain" description="Initiator Rep protein WH1" evidence="2">
    <location>
        <begin position="14"/>
        <end position="52"/>
    </location>
</feature>